<dbReference type="Pfam" id="PF02678">
    <property type="entry name" value="Pirin"/>
    <property type="match status" value="1"/>
</dbReference>
<evidence type="ECO:0008006" key="8">
    <source>
        <dbReference type="Google" id="ProtNLM"/>
    </source>
</evidence>
<feature type="binding site" evidence="2">
    <location>
        <position position="105"/>
    </location>
    <ligand>
        <name>Fe cation</name>
        <dbReference type="ChEBI" id="CHEBI:24875"/>
    </ligand>
</feature>
<organism evidence="6 7">
    <name type="scientific">Microlunatus endophyticus</name>
    <dbReference type="NCBI Taxonomy" id="1716077"/>
    <lineage>
        <taxon>Bacteria</taxon>
        <taxon>Bacillati</taxon>
        <taxon>Actinomycetota</taxon>
        <taxon>Actinomycetes</taxon>
        <taxon>Propionibacteriales</taxon>
        <taxon>Propionibacteriaceae</taxon>
        <taxon>Microlunatus</taxon>
    </lineage>
</organism>
<dbReference type="PIRSF" id="PIRSF006232">
    <property type="entry name" value="Pirin"/>
    <property type="match status" value="1"/>
</dbReference>
<dbReference type="InterPro" id="IPR003829">
    <property type="entry name" value="Pirin_N_dom"/>
</dbReference>
<dbReference type="GO" id="GO:0046872">
    <property type="term" value="F:metal ion binding"/>
    <property type="evidence" value="ECO:0007669"/>
    <property type="project" value="UniProtKB-KW"/>
</dbReference>
<feature type="binding site" evidence="2">
    <location>
        <position position="61"/>
    </location>
    <ligand>
        <name>Fe cation</name>
        <dbReference type="ChEBI" id="CHEBI:24875"/>
    </ligand>
</feature>
<dbReference type="EMBL" id="BMMZ01000006">
    <property type="protein sequence ID" value="GGL66196.1"/>
    <property type="molecule type" value="Genomic_DNA"/>
</dbReference>
<protein>
    <recommendedName>
        <fullName evidence="8">Pirin N-terminal domain-containing protein</fullName>
    </recommendedName>
</protein>
<keyword evidence="2" id="KW-0408">Iron</keyword>
<evidence type="ECO:0000256" key="1">
    <source>
        <dbReference type="ARBA" id="ARBA00008416"/>
    </source>
</evidence>
<reference evidence="6" key="1">
    <citation type="journal article" date="2014" name="Int. J. Syst. Evol. Microbiol.">
        <title>Complete genome sequence of Corynebacterium casei LMG S-19264T (=DSM 44701T), isolated from a smear-ripened cheese.</title>
        <authorList>
            <consortium name="US DOE Joint Genome Institute (JGI-PGF)"/>
            <person name="Walter F."/>
            <person name="Albersmeier A."/>
            <person name="Kalinowski J."/>
            <person name="Ruckert C."/>
        </authorList>
    </citation>
    <scope>NUCLEOTIDE SEQUENCE</scope>
    <source>
        <strain evidence="6">CGMCC 4.7306</strain>
    </source>
</reference>
<dbReference type="InterPro" id="IPR014710">
    <property type="entry name" value="RmlC-like_jellyroll"/>
</dbReference>
<sequence>MPAPTIQIRRADGRFETRTDWLRSASSFSFGPHYDPDNVGFGPLVVHNHELVGAGAGFDTHPHAEAEIVTWVLSGALVHQDSRGHSGIVYPGLAQRMSAGSGILHSERNDAYRGTDGWRIEPDRVVQPANYLQMWILPDESGLDPSYDQHDVPAAALSAEWVPVASGSRADAAITIKSRGSTLWSTIMAPGLSRTLPVDGGRVHLYVARGAVEVEAVGALAEGDAVRITEAQPLTITAATDCELLAWELAG</sequence>
<dbReference type="InterPro" id="IPR041602">
    <property type="entry name" value="Quercetinase_C"/>
</dbReference>
<dbReference type="Proteomes" id="UP000613840">
    <property type="component" value="Unassembled WGS sequence"/>
</dbReference>
<evidence type="ECO:0000259" key="4">
    <source>
        <dbReference type="Pfam" id="PF02678"/>
    </source>
</evidence>
<dbReference type="SUPFAM" id="SSF51182">
    <property type="entry name" value="RmlC-like cupins"/>
    <property type="match status" value="1"/>
</dbReference>
<evidence type="ECO:0000256" key="2">
    <source>
        <dbReference type="PIRSR" id="PIRSR006232-1"/>
    </source>
</evidence>
<feature type="binding site" evidence="2">
    <location>
        <position position="63"/>
    </location>
    <ligand>
        <name>Fe cation</name>
        <dbReference type="ChEBI" id="CHEBI:24875"/>
    </ligand>
</feature>
<name>A0A917SBL8_9ACTN</name>
<evidence type="ECO:0000259" key="5">
    <source>
        <dbReference type="Pfam" id="PF17954"/>
    </source>
</evidence>
<evidence type="ECO:0000313" key="6">
    <source>
        <dbReference type="EMBL" id="GGL66196.1"/>
    </source>
</evidence>
<dbReference type="InterPro" id="IPR012093">
    <property type="entry name" value="Pirin"/>
</dbReference>
<dbReference type="Pfam" id="PF17954">
    <property type="entry name" value="Pirin_C_2"/>
    <property type="match status" value="1"/>
</dbReference>
<feature type="domain" description="Pirin N-terminal" evidence="4">
    <location>
        <begin position="17"/>
        <end position="136"/>
    </location>
</feature>
<comment type="caution">
    <text evidence="6">The sequence shown here is derived from an EMBL/GenBank/DDBJ whole genome shotgun (WGS) entry which is preliminary data.</text>
</comment>
<reference evidence="6" key="2">
    <citation type="submission" date="2020-09" db="EMBL/GenBank/DDBJ databases">
        <authorList>
            <person name="Sun Q."/>
            <person name="Zhou Y."/>
        </authorList>
    </citation>
    <scope>NUCLEOTIDE SEQUENCE</scope>
    <source>
        <strain evidence="6">CGMCC 4.7306</strain>
    </source>
</reference>
<dbReference type="PANTHER" id="PTHR43212">
    <property type="entry name" value="QUERCETIN 2,3-DIOXYGENASE"/>
    <property type="match status" value="1"/>
</dbReference>
<evidence type="ECO:0000313" key="7">
    <source>
        <dbReference type="Proteomes" id="UP000613840"/>
    </source>
</evidence>
<feature type="binding site" evidence="2">
    <location>
        <position position="107"/>
    </location>
    <ligand>
        <name>Fe cation</name>
        <dbReference type="ChEBI" id="CHEBI:24875"/>
    </ligand>
</feature>
<gene>
    <name evidence="6" type="ORF">GCM10011575_25880</name>
</gene>
<evidence type="ECO:0000256" key="3">
    <source>
        <dbReference type="RuleBase" id="RU003457"/>
    </source>
</evidence>
<dbReference type="InterPro" id="IPR011051">
    <property type="entry name" value="RmlC_Cupin_sf"/>
</dbReference>
<comment type="similarity">
    <text evidence="1 3">Belongs to the pirin family.</text>
</comment>
<keyword evidence="7" id="KW-1185">Reference proteome</keyword>
<dbReference type="PANTHER" id="PTHR43212:SF3">
    <property type="entry name" value="QUERCETIN 2,3-DIOXYGENASE"/>
    <property type="match status" value="1"/>
</dbReference>
<dbReference type="AlphaFoldDB" id="A0A917SBL8"/>
<accession>A0A917SBL8</accession>
<keyword evidence="2" id="KW-0479">Metal-binding</keyword>
<proteinExistence type="inferred from homology"/>
<comment type="cofactor">
    <cofactor evidence="2">
        <name>Fe cation</name>
        <dbReference type="ChEBI" id="CHEBI:24875"/>
    </cofactor>
    <text evidence="2">Binds 1 Fe cation per subunit.</text>
</comment>
<dbReference type="Gene3D" id="2.60.120.10">
    <property type="entry name" value="Jelly Rolls"/>
    <property type="match status" value="2"/>
</dbReference>
<feature type="domain" description="Quercetin 2,3-dioxygenase C-terminal cupin" evidence="5">
    <location>
        <begin position="164"/>
        <end position="249"/>
    </location>
</feature>
<dbReference type="RefSeq" id="WP_188895801.1">
    <property type="nucleotide sequence ID" value="NZ_BMMZ01000006.1"/>
</dbReference>